<feature type="region of interest" description="Disordered" evidence="1">
    <location>
        <begin position="93"/>
        <end position="147"/>
    </location>
</feature>
<organism evidence="2 3">
    <name type="scientific">Moelleriella libera RCEF 2490</name>
    <dbReference type="NCBI Taxonomy" id="1081109"/>
    <lineage>
        <taxon>Eukaryota</taxon>
        <taxon>Fungi</taxon>
        <taxon>Dikarya</taxon>
        <taxon>Ascomycota</taxon>
        <taxon>Pezizomycotina</taxon>
        <taxon>Sordariomycetes</taxon>
        <taxon>Hypocreomycetidae</taxon>
        <taxon>Hypocreales</taxon>
        <taxon>Clavicipitaceae</taxon>
        <taxon>Moelleriella</taxon>
    </lineage>
</organism>
<feature type="compositionally biased region" description="Low complexity" evidence="1">
    <location>
        <begin position="46"/>
        <end position="63"/>
    </location>
</feature>
<reference evidence="2 3" key="1">
    <citation type="journal article" date="2016" name="Genome Biol. Evol.">
        <title>Divergent and convergent evolution of fungal pathogenicity.</title>
        <authorList>
            <person name="Shang Y."/>
            <person name="Xiao G."/>
            <person name="Zheng P."/>
            <person name="Cen K."/>
            <person name="Zhan S."/>
            <person name="Wang C."/>
        </authorList>
    </citation>
    <scope>NUCLEOTIDE SEQUENCE [LARGE SCALE GENOMIC DNA]</scope>
    <source>
        <strain evidence="2 3">RCEF 2490</strain>
    </source>
</reference>
<dbReference type="InterPro" id="IPR024368">
    <property type="entry name" value="Ecl1/2/3"/>
</dbReference>
<evidence type="ECO:0000313" key="2">
    <source>
        <dbReference type="EMBL" id="KZZ98604.1"/>
    </source>
</evidence>
<evidence type="ECO:0008006" key="4">
    <source>
        <dbReference type="Google" id="ProtNLM"/>
    </source>
</evidence>
<name>A0A168EAM6_9HYPO</name>
<feature type="compositionally biased region" description="Low complexity" evidence="1">
    <location>
        <begin position="104"/>
        <end position="138"/>
    </location>
</feature>
<keyword evidence="3" id="KW-1185">Reference proteome</keyword>
<evidence type="ECO:0000256" key="1">
    <source>
        <dbReference type="SAM" id="MobiDB-lite"/>
    </source>
</evidence>
<sequence>MAFDLWTHQYCLSCDKQVQTDGAAYCSESCRLADQEKADHDKTLTPSSQASSPAYSPSGYPWSTTQSSPASSGLKFYLAPAYDFSNAQPYGNASVRSHHFEPVSTNSTTETSSRTLPRSLTPSSSHSSLCSMQSTSTTAESAQLSERSRQELTAYAISLEHVRLQRRRSY</sequence>
<dbReference type="Proteomes" id="UP000078544">
    <property type="component" value="Unassembled WGS sequence"/>
</dbReference>
<accession>A0A168EAM6</accession>
<dbReference type="OrthoDB" id="2563506at2759"/>
<comment type="caution">
    <text evidence="2">The sequence shown here is derived from an EMBL/GenBank/DDBJ whole genome shotgun (WGS) entry which is preliminary data.</text>
</comment>
<dbReference type="Pfam" id="PF12855">
    <property type="entry name" value="Ecl1"/>
    <property type="match status" value="1"/>
</dbReference>
<protein>
    <recommendedName>
        <fullName evidence="4">Life-span regulatory factor</fullName>
    </recommendedName>
</protein>
<dbReference type="EMBL" id="AZGY01000005">
    <property type="protein sequence ID" value="KZZ98604.1"/>
    <property type="molecule type" value="Genomic_DNA"/>
</dbReference>
<dbReference type="AlphaFoldDB" id="A0A168EAM6"/>
<evidence type="ECO:0000313" key="3">
    <source>
        <dbReference type="Proteomes" id="UP000078544"/>
    </source>
</evidence>
<proteinExistence type="predicted"/>
<gene>
    <name evidence="2" type="ORF">AAL_03122</name>
</gene>
<feature type="region of interest" description="Disordered" evidence="1">
    <location>
        <begin position="37"/>
        <end position="71"/>
    </location>
</feature>